<organism evidence="2 3">
    <name type="scientific">Vigna unguiculata</name>
    <name type="common">Cowpea</name>
    <dbReference type="NCBI Taxonomy" id="3917"/>
    <lineage>
        <taxon>Eukaryota</taxon>
        <taxon>Viridiplantae</taxon>
        <taxon>Streptophyta</taxon>
        <taxon>Embryophyta</taxon>
        <taxon>Tracheophyta</taxon>
        <taxon>Spermatophyta</taxon>
        <taxon>Magnoliopsida</taxon>
        <taxon>eudicotyledons</taxon>
        <taxon>Gunneridae</taxon>
        <taxon>Pentapetalae</taxon>
        <taxon>rosids</taxon>
        <taxon>fabids</taxon>
        <taxon>Fabales</taxon>
        <taxon>Fabaceae</taxon>
        <taxon>Papilionoideae</taxon>
        <taxon>50 kb inversion clade</taxon>
        <taxon>NPAAA clade</taxon>
        <taxon>indigoferoid/millettioid clade</taxon>
        <taxon>Phaseoleae</taxon>
        <taxon>Vigna</taxon>
    </lineage>
</organism>
<sequence length="141" mass="15898">MAQHLPIQAKHHRQSKQRTRNQRTSVSPPGSAHSPPGETVLDRLAVFTSRQAPASSLAKAIAWRLSVDRQAPHQNNTFLVYDTPVNPVYHLNPFHRSHKNPNLNPHIGEPTIIVCKQIHVPQLDFWLHTHSYGPIRTPPCG</sequence>
<feature type="compositionally biased region" description="Basic residues" evidence="1">
    <location>
        <begin position="9"/>
        <end position="21"/>
    </location>
</feature>
<accession>A0A4D6KSM1</accession>
<evidence type="ECO:0000256" key="1">
    <source>
        <dbReference type="SAM" id="MobiDB-lite"/>
    </source>
</evidence>
<gene>
    <name evidence="2" type="ORF">DEO72_LG1g3187</name>
</gene>
<evidence type="ECO:0000313" key="3">
    <source>
        <dbReference type="Proteomes" id="UP000501690"/>
    </source>
</evidence>
<dbReference type="Proteomes" id="UP000501690">
    <property type="component" value="Linkage Group LG1"/>
</dbReference>
<proteinExistence type="predicted"/>
<evidence type="ECO:0000313" key="2">
    <source>
        <dbReference type="EMBL" id="QCD79545.1"/>
    </source>
</evidence>
<keyword evidence="3" id="KW-1185">Reference proteome</keyword>
<dbReference type="EMBL" id="CP039345">
    <property type="protein sequence ID" value="QCD79545.1"/>
    <property type="molecule type" value="Genomic_DNA"/>
</dbReference>
<protein>
    <submittedName>
        <fullName evidence="2">Uncharacterized protein</fullName>
    </submittedName>
</protein>
<feature type="region of interest" description="Disordered" evidence="1">
    <location>
        <begin position="1"/>
        <end position="38"/>
    </location>
</feature>
<dbReference type="AlphaFoldDB" id="A0A4D6KSM1"/>
<reference evidence="2 3" key="1">
    <citation type="submission" date="2019-04" db="EMBL/GenBank/DDBJ databases">
        <title>An improved genome assembly and genetic linkage map for asparagus bean, Vigna unguiculata ssp. sesquipedialis.</title>
        <authorList>
            <person name="Xia Q."/>
            <person name="Zhang R."/>
            <person name="Dong Y."/>
        </authorList>
    </citation>
    <scope>NUCLEOTIDE SEQUENCE [LARGE SCALE GENOMIC DNA]</scope>
    <source>
        <tissue evidence="2">Leaf</tissue>
    </source>
</reference>
<name>A0A4D6KSM1_VIGUN</name>